<reference evidence="2" key="1">
    <citation type="submission" date="2014-09" db="EMBL/GenBank/DDBJ databases">
        <authorList>
            <person name="Mudge J."/>
            <person name="Ramaraj T."/>
            <person name="Lindquist I.E."/>
            <person name="Bharti A.K."/>
            <person name="Sundararajan A."/>
            <person name="Cameron C.T."/>
            <person name="Woodward J.E."/>
            <person name="May G.D."/>
            <person name="Brubaker C."/>
            <person name="Broadhvest J."/>
            <person name="Wilkins T.A."/>
        </authorList>
    </citation>
    <scope>NUCLEOTIDE SEQUENCE</scope>
    <source>
        <strain evidence="2">cv. AKA8401</strain>
    </source>
</reference>
<dbReference type="Proteomes" id="UP000032142">
    <property type="component" value="Unassembled WGS sequence"/>
</dbReference>
<dbReference type="EMBL" id="JRRC01415447">
    <property type="protein sequence ID" value="KHG04625.1"/>
    <property type="molecule type" value="Genomic_DNA"/>
</dbReference>
<keyword evidence="2" id="KW-1185">Reference proteome</keyword>
<protein>
    <submittedName>
        <fullName evidence="1">Uncharacterized protein</fullName>
    </submittedName>
</protein>
<gene>
    <name evidence="1" type="ORF">F383_28700</name>
</gene>
<comment type="caution">
    <text evidence="1">The sequence shown here is derived from an EMBL/GenBank/DDBJ whole genome shotgun (WGS) entry which is preliminary data.</text>
</comment>
<proteinExistence type="predicted"/>
<accession>A0A0B0MV22</accession>
<organism evidence="1 2">
    <name type="scientific">Gossypium arboreum</name>
    <name type="common">Tree cotton</name>
    <name type="synonym">Gossypium nanking</name>
    <dbReference type="NCBI Taxonomy" id="29729"/>
    <lineage>
        <taxon>Eukaryota</taxon>
        <taxon>Viridiplantae</taxon>
        <taxon>Streptophyta</taxon>
        <taxon>Embryophyta</taxon>
        <taxon>Tracheophyta</taxon>
        <taxon>Spermatophyta</taxon>
        <taxon>Magnoliopsida</taxon>
        <taxon>eudicotyledons</taxon>
        <taxon>Gunneridae</taxon>
        <taxon>Pentapetalae</taxon>
        <taxon>rosids</taxon>
        <taxon>malvids</taxon>
        <taxon>Malvales</taxon>
        <taxon>Malvaceae</taxon>
        <taxon>Malvoideae</taxon>
        <taxon>Gossypium</taxon>
    </lineage>
</organism>
<dbReference type="AlphaFoldDB" id="A0A0B0MV22"/>
<name>A0A0B0MV22_GOSAR</name>
<evidence type="ECO:0000313" key="1">
    <source>
        <dbReference type="EMBL" id="KHG04625.1"/>
    </source>
</evidence>
<evidence type="ECO:0000313" key="2">
    <source>
        <dbReference type="Proteomes" id="UP000032142"/>
    </source>
</evidence>
<sequence length="63" mass="7688">MSLLFQLVRAYRFSSIELTVHQLRRSLLGSLAHSFRTRRSFRSHYPIADCCWNEDMQMYFDIW</sequence>